<keyword evidence="5" id="KW-1185">Reference proteome</keyword>
<dbReference type="PANTHER" id="PTHR44591">
    <property type="entry name" value="STRESS RESPONSE REGULATOR PROTEIN 1"/>
    <property type="match status" value="1"/>
</dbReference>
<evidence type="ECO:0000313" key="4">
    <source>
        <dbReference type="EMBL" id="BAY57898.1"/>
    </source>
</evidence>
<dbReference type="Pfam" id="PF00072">
    <property type="entry name" value="Response_reg"/>
    <property type="match status" value="1"/>
</dbReference>
<protein>
    <submittedName>
        <fullName evidence="4">Response regulator receiver protein</fullName>
    </submittedName>
</protein>
<organism evidence="4 5">
    <name type="scientific">Leptolyngbya boryana NIES-2135</name>
    <dbReference type="NCBI Taxonomy" id="1973484"/>
    <lineage>
        <taxon>Bacteria</taxon>
        <taxon>Bacillati</taxon>
        <taxon>Cyanobacteriota</taxon>
        <taxon>Cyanophyceae</taxon>
        <taxon>Leptolyngbyales</taxon>
        <taxon>Leptolyngbyaceae</taxon>
        <taxon>Leptolyngbya group</taxon>
        <taxon>Leptolyngbya</taxon>
    </lineage>
</organism>
<evidence type="ECO:0000256" key="1">
    <source>
        <dbReference type="ARBA" id="ARBA00022553"/>
    </source>
</evidence>
<evidence type="ECO:0000313" key="5">
    <source>
        <dbReference type="Proteomes" id="UP000217895"/>
    </source>
</evidence>
<dbReference type="SUPFAM" id="SSF52172">
    <property type="entry name" value="CheY-like"/>
    <property type="match status" value="1"/>
</dbReference>
<dbReference type="Gene3D" id="3.40.50.2300">
    <property type="match status" value="1"/>
</dbReference>
<dbReference type="GO" id="GO:0000160">
    <property type="term" value="P:phosphorelay signal transduction system"/>
    <property type="evidence" value="ECO:0007669"/>
    <property type="project" value="InterPro"/>
</dbReference>
<feature type="domain" description="Response regulatory" evidence="3">
    <location>
        <begin position="14"/>
        <end position="130"/>
    </location>
</feature>
<accession>A0A1Z4JML9</accession>
<feature type="modified residue" description="4-aspartylphosphate" evidence="2">
    <location>
        <position position="63"/>
    </location>
</feature>
<dbReference type="AlphaFoldDB" id="A0A1Z4JML9"/>
<dbReference type="EMBL" id="AP018203">
    <property type="protein sequence ID" value="BAY57898.1"/>
    <property type="molecule type" value="Genomic_DNA"/>
</dbReference>
<dbReference type="InterPro" id="IPR001789">
    <property type="entry name" value="Sig_transdc_resp-reg_receiver"/>
</dbReference>
<evidence type="ECO:0000256" key="2">
    <source>
        <dbReference type="PROSITE-ProRule" id="PRU00169"/>
    </source>
</evidence>
<proteinExistence type="predicted"/>
<dbReference type="SMART" id="SM00448">
    <property type="entry name" value="REC"/>
    <property type="match status" value="1"/>
</dbReference>
<dbReference type="InterPro" id="IPR050595">
    <property type="entry name" value="Bact_response_regulator"/>
</dbReference>
<dbReference type="Proteomes" id="UP000217895">
    <property type="component" value="Chromosome"/>
</dbReference>
<reference evidence="4 5" key="1">
    <citation type="submission" date="2017-06" db="EMBL/GenBank/DDBJ databases">
        <title>Genome sequencing of cyanobaciteial culture collection at National Institute for Environmental Studies (NIES).</title>
        <authorList>
            <person name="Hirose Y."/>
            <person name="Shimura Y."/>
            <person name="Fujisawa T."/>
            <person name="Nakamura Y."/>
            <person name="Kawachi M."/>
        </authorList>
    </citation>
    <scope>NUCLEOTIDE SEQUENCE [LARGE SCALE GENOMIC DNA]</scope>
    <source>
        <strain evidence="4 5">NIES-2135</strain>
    </source>
</reference>
<dbReference type="PANTHER" id="PTHR44591:SF3">
    <property type="entry name" value="RESPONSE REGULATORY DOMAIN-CONTAINING PROTEIN"/>
    <property type="match status" value="1"/>
</dbReference>
<name>A0A1Z4JML9_LEPBY</name>
<sequence length="131" mass="14899">MTTDQETGAIDSIRILLIEDNEPNRRLLEDYLVYQGFEVQSLATGTGFERALTDFKPQIVLLDLKLPDMDGCDILERMQESPDWREIPVIVVSARAFIADQRRALGLGAQRYLVKPIRLLELLEVIRSVLG</sequence>
<dbReference type="InterPro" id="IPR011006">
    <property type="entry name" value="CheY-like_superfamily"/>
</dbReference>
<evidence type="ECO:0000259" key="3">
    <source>
        <dbReference type="PROSITE" id="PS50110"/>
    </source>
</evidence>
<keyword evidence="1 2" id="KW-0597">Phosphoprotein</keyword>
<dbReference type="PROSITE" id="PS50110">
    <property type="entry name" value="RESPONSE_REGULATORY"/>
    <property type="match status" value="1"/>
</dbReference>
<gene>
    <name evidence="4" type="ORF">NIES2135_47700</name>
</gene>
<dbReference type="CDD" id="cd00156">
    <property type="entry name" value="REC"/>
    <property type="match status" value="1"/>
</dbReference>